<evidence type="ECO:0000256" key="4">
    <source>
        <dbReference type="ARBA" id="ARBA00022741"/>
    </source>
</evidence>
<protein>
    <submittedName>
        <fullName evidence="8">Asparagine synthetase A</fullName>
    </submittedName>
</protein>
<evidence type="ECO:0000256" key="5">
    <source>
        <dbReference type="ARBA" id="ARBA00022840"/>
    </source>
</evidence>
<name>A0A1C9C5F0_HAV01</name>
<dbReference type="EMBL" id="KX008963">
    <property type="protein sequence ID" value="AOM63510.1"/>
    <property type="molecule type" value="Genomic_DNA"/>
</dbReference>
<keyword evidence="2" id="KW-0436">Ligase</keyword>
<dbReference type="KEGG" id="vg:37618560"/>
<keyword evidence="3" id="KW-0028">Amino-acid biosynthesis</keyword>
<feature type="domain" description="Aminoacyl-transfer RNA synthetases class-II family profile" evidence="7">
    <location>
        <begin position="106"/>
        <end position="312"/>
    </location>
</feature>
<dbReference type="GO" id="GO:0005524">
    <property type="term" value="F:ATP binding"/>
    <property type="evidence" value="ECO:0007669"/>
    <property type="project" value="UniProtKB-KW"/>
</dbReference>
<dbReference type="PANTHER" id="PTHR30073:SF5">
    <property type="entry name" value="ASPARTATE--AMMONIA LIGASE"/>
    <property type="match status" value="1"/>
</dbReference>
<proteinExistence type="predicted"/>
<dbReference type="PROSITE" id="PS50862">
    <property type="entry name" value="AA_TRNA_LIGASE_II"/>
    <property type="match status" value="1"/>
</dbReference>
<dbReference type="Pfam" id="PF03590">
    <property type="entry name" value="AsnA"/>
    <property type="match status" value="1"/>
</dbReference>
<dbReference type="InterPro" id="IPR045864">
    <property type="entry name" value="aa-tRNA-synth_II/BPL/LPL"/>
</dbReference>
<keyword evidence="9" id="KW-1185">Reference proteome</keyword>
<evidence type="ECO:0000259" key="7">
    <source>
        <dbReference type="PROSITE" id="PS50862"/>
    </source>
</evidence>
<dbReference type="Gene3D" id="3.30.930.10">
    <property type="entry name" value="Bira Bifunctional Protein, Domain 2"/>
    <property type="match status" value="1"/>
</dbReference>
<dbReference type="GO" id="GO:0004071">
    <property type="term" value="F:aspartate-ammonia ligase activity"/>
    <property type="evidence" value="ECO:0007669"/>
    <property type="project" value="InterPro"/>
</dbReference>
<organismHost>
    <name type="scientific">Heterosigma akashiwo</name>
    <name type="common">Chromophytic alga</name>
    <name type="synonym">Heterosigma carterae</name>
    <dbReference type="NCBI Taxonomy" id="2829"/>
</organismHost>
<reference evidence="8 9" key="1">
    <citation type="submission" date="2016-03" db="EMBL/GenBank/DDBJ databases">
        <title>Genome sequences of a Phycodnavirus, Heterosigma akashiwo virus strain 53.</title>
        <authorList>
            <person name="Ueki S."/>
            <person name="Ogura Y."/>
            <person name="Hayashi T."/>
        </authorList>
    </citation>
    <scope>NUCLEOTIDE SEQUENCE [LARGE SCALE GENOMIC DNA]</scope>
    <source>
        <strain evidence="8">HaV53</strain>
    </source>
</reference>
<dbReference type="GeneID" id="37618560"/>
<dbReference type="InterPro" id="IPR004618">
    <property type="entry name" value="AsnA"/>
</dbReference>
<sequence length="312" mass="36082">MEGNTDIRTKELFLEREFNIDNIKRLFKNRLCNTLNLHKVSCPLLLERGNGLNDDLNGVERKVSTDLKNGNCDTVEVLNSAAKWKRVALLKYGFDDLEGLVTEMVAIRPDDDIDELHSVVVRQFDWELIINQADYNKDFLMHVVKKIFDIVNTVYRFINQTIFVDEIKFVTTDELKELYPDVESNDEREHLYVKEHRAVFLMQIAHPYRACDYDNWELNGDILLWHEPIQKVLELSSMGIRVDANTLTHQMEIAGHQDRASHMFHSMVLENKLPLTIGGGIGIQRLCMFVLGLTHINQTECGFSGDSLLKFV</sequence>
<keyword evidence="1" id="KW-0963">Cytoplasm</keyword>
<keyword evidence="4" id="KW-0547">Nucleotide-binding</keyword>
<evidence type="ECO:0000256" key="6">
    <source>
        <dbReference type="ARBA" id="ARBA00022888"/>
    </source>
</evidence>
<evidence type="ECO:0000313" key="8">
    <source>
        <dbReference type="EMBL" id="AOM63510.1"/>
    </source>
</evidence>
<accession>A0A1C9C5F0</accession>
<dbReference type="RefSeq" id="YP_009507576.1">
    <property type="nucleotide sequence ID" value="NC_038553.1"/>
</dbReference>
<dbReference type="SUPFAM" id="SSF55681">
    <property type="entry name" value="Class II aaRS and biotin synthetases"/>
    <property type="match status" value="1"/>
</dbReference>
<evidence type="ECO:0000256" key="2">
    <source>
        <dbReference type="ARBA" id="ARBA00022598"/>
    </source>
</evidence>
<keyword evidence="5" id="KW-0067">ATP-binding</keyword>
<gene>
    <name evidence="8" type="primary">HaV53_ORF179</name>
</gene>
<dbReference type="PANTHER" id="PTHR30073">
    <property type="entry name" value="ASPARTATE--AMMONIA LIGASE"/>
    <property type="match status" value="1"/>
</dbReference>
<evidence type="ECO:0000313" key="9">
    <source>
        <dbReference type="Proteomes" id="UP000232488"/>
    </source>
</evidence>
<evidence type="ECO:0000256" key="1">
    <source>
        <dbReference type="ARBA" id="ARBA00022490"/>
    </source>
</evidence>
<organism evidence="8 9">
    <name type="scientific">Heterosigma akashiwo virus 01</name>
    <name type="common">HaV01</name>
    <dbReference type="NCBI Taxonomy" id="97195"/>
    <lineage>
        <taxon>Viruses</taxon>
        <taxon>Varidnaviria</taxon>
        <taxon>Bamfordvirae</taxon>
        <taxon>Nucleocytoviricota</taxon>
        <taxon>Megaviricetes</taxon>
        <taxon>Algavirales</taxon>
        <taxon>Phycodnaviridae</taxon>
        <taxon>Raphidovirus</taxon>
        <taxon>Raphidovirus japonicum</taxon>
    </lineage>
</organism>
<dbReference type="GO" id="GO:0006529">
    <property type="term" value="P:asparagine biosynthetic process"/>
    <property type="evidence" value="ECO:0007669"/>
    <property type="project" value="UniProtKB-KW"/>
</dbReference>
<keyword evidence="6" id="KW-0061">Asparagine biosynthesis</keyword>
<dbReference type="InterPro" id="IPR006195">
    <property type="entry name" value="aa-tRNA-synth_II"/>
</dbReference>
<dbReference type="Proteomes" id="UP000232488">
    <property type="component" value="Segment"/>
</dbReference>
<evidence type="ECO:0000256" key="3">
    <source>
        <dbReference type="ARBA" id="ARBA00022605"/>
    </source>
</evidence>
<dbReference type="PIRSF" id="PIRSF001555">
    <property type="entry name" value="Asp_ammon_ligase"/>
    <property type="match status" value="1"/>
</dbReference>